<name>A0A9J7LEZ3_BRAFL</name>
<keyword evidence="2" id="KW-1185">Reference proteome</keyword>
<dbReference type="AlphaFoldDB" id="A0A9J7LEZ3"/>
<organism evidence="2 3">
    <name type="scientific">Branchiostoma floridae</name>
    <name type="common">Florida lancelet</name>
    <name type="synonym">Amphioxus</name>
    <dbReference type="NCBI Taxonomy" id="7739"/>
    <lineage>
        <taxon>Eukaryota</taxon>
        <taxon>Metazoa</taxon>
        <taxon>Chordata</taxon>
        <taxon>Cephalochordata</taxon>
        <taxon>Leptocardii</taxon>
        <taxon>Amphioxiformes</taxon>
        <taxon>Branchiostomatidae</taxon>
        <taxon>Branchiostoma</taxon>
    </lineage>
</organism>
<sequence>MKDSAVGFERSIKRPREADPFSSSWEGVFNPAANVNNLLEEDPQPTFDPQATFHPFGTVAGTSALWDTPSFSSAMGEQPPWSRETGSPQRPSPLLSTSAPTSMWDIPASSAEALWSMPSTTSSAGLFPSIWPPSPDNLQGGAAAHPDGNGQEKQEAQSAVSRLGSLFSNSIWGPSLAGVNSDPWAPAPKKDDN</sequence>
<dbReference type="Proteomes" id="UP000001554">
    <property type="component" value="Chromosome 7"/>
</dbReference>
<dbReference type="RefSeq" id="XP_035680958.1">
    <property type="nucleotide sequence ID" value="XM_035825065.1"/>
</dbReference>
<feature type="compositionally biased region" description="Basic and acidic residues" evidence="1">
    <location>
        <begin position="10"/>
        <end position="19"/>
    </location>
</feature>
<evidence type="ECO:0000256" key="1">
    <source>
        <dbReference type="SAM" id="MobiDB-lite"/>
    </source>
</evidence>
<evidence type="ECO:0000313" key="2">
    <source>
        <dbReference type="Proteomes" id="UP000001554"/>
    </source>
</evidence>
<dbReference type="GeneID" id="118418922"/>
<feature type="region of interest" description="Disordered" evidence="1">
    <location>
        <begin position="67"/>
        <end position="103"/>
    </location>
</feature>
<evidence type="ECO:0000313" key="3">
    <source>
        <dbReference type="RefSeq" id="XP_035680958.1"/>
    </source>
</evidence>
<reference evidence="2" key="1">
    <citation type="journal article" date="2020" name="Nat. Ecol. Evol.">
        <title>Deeply conserved synteny resolves early events in vertebrate evolution.</title>
        <authorList>
            <person name="Simakov O."/>
            <person name="Marletaz F."/>
            <person name="Yue J.X."/>
            <person name="O'Connell B."/>
            <person name="Jenkins J."/>
            <person name="Brandt A."/>
            <person name="Calef R."/>
            <person name="Tung C.H."/>
            <person name="Huang T.K."/>
            <person name="Schmutz J."/>
            <person name="Satoh N."/>
            <person name="Yu J.K."/>
            <person name="Putnam N.H."/>
            <person name="Green R.E."/>
            <person name="Rokhsar D.S."/>
        </authorList>
    </citation>
    <scope>NUCLEOTIDE SEQUENCE [LARGE SCALE GENOMIC DNA]</scope>
    <source>
        <strain evidence="2">S238N-H82</strain>
    </source>
</reference>
<accession>A0A9J7LEZ3</accession>
<feature type="compositionally biased region" description="Low complexity" evidence="1">
    <location>
        <begin position="92"/>
        <end position="102"/>
    </location>
</feature>
<reference evidence="3" key="2">
    <citation type="submission" date="2025-08" db="UniProtKB">
        <authorList>
            <consortium name="RefSeq"/>
        </authorList>
    </citation>
    <scope>IDENTIFICATION</scope>
    <source>
        <strain evidence="3">S238N-H82</strain>
        <tissue evidence="3">Testes</tissue>
    </source>
</reference>
<dbReference type="KEGG" id="bfo:118418922"/>
<feature type="region of interest" description="Disordered" evidence="1">
    <location>
        <begin position="1"/>
        <end position="27"/>
    </location>
</feature>
<dbReference type="OrthoDB" id="10127872at2759"/>
<feature type="region of interest" description="Disordered" evidence="1">
    <location>
        <begin position="125"/>
        <end position="161"/>
    </location>
</feature>
<gene>
    <name evidence="3" type="primary">LOC118418922</name>
</gene>
<proteinExistence type="predicted"/>
<protein>
    <submittedName>
        <fullName evidence="3">Uncharacterized protein LOC118418922</fullName>
    </submittedName>
</protein>